<protein>
    <submittedName>
        <fullName evidence="1">Uncharacterized protein</fullName>
    </submittedName>
</protein>
<sequence>MLETFGEYMYYLLSTPFKQARKARNQWYIYFKVTGRLFDENKTMLRRAREEGMVRTASPRMLPEHGLDRKLTRYEGETWENFRVRLMMYADTCRLGGTEVGTLQAVRSLGFTDVEMVPAYELEGSREHWAEFYVILSRDIDDSFDLGHDIIRREVRRVKKVSGLDRYRFLYRIQDAGLEECIRPHDILIRAEMRWYNNNILNGEHDNDGSIHHDNVIGNHLPYLHIRSRMEEDEEGRLTCTTWHHWRIHDGSTYNDGAKHMDAQVIEEEI</sequence>
<dbReference type="EMBL" id="AGYR01000079">
    <property type="protein sequence ID" value="ENZ05446.1"/>
    <property type="molecule type" value="Genomic_DNA"/>
</dbReference>
<dbReference type="Proteomes" id="UP000013085">
    <property type="component" value="Unassembled WGS sequence"/>
</dbReference>
<dbReference type="PATRIC" id="fig|999408.3.peg.6069"/>
<proteinExistence type="predicted"/>
<evidence type="ECO:0000313" key="1">
    <source>
        <dbReference type="EMBL" id="ENZ05446.1"/>
    </source>
</evidence>
<comment type="caution">
    <text evidence="1">The sequence shown here is derived from an EMBL/GenBank/DDBJ whole genome shotgun (WGS) entry which is preliminary data.</text>
</comment>
<accession>A0A0E2H1W4</accession>
<name>A0A0E2H1W4_9FIRM</name>
<dbReference type="GeneID" id="93163053"/>
<dbReference type="AlphaFoldDB" id="A0A0E2H1W4"/>
<gene>
    <name evidence="1" type="ORF">HMPREF1090_05660</name>
</gene>
<reference evidence="1 2" key="1">
    <citation type="submission" date="2013-01" db="EMBL/GenBank/DDBJ databases">
        <title>The Genome Sequence of Clostridium clostridioforme 90A8.</title>
        <authorList>
            <consortium name="The Broad Institute Genome Sequencing Platform"/>
            <person name="Earl A."/>
            <person name="Ward D."/>
            <person name="Feldgarden M."/>
            <person name="Gevers D."/>
            <person name="Courvalin P."/>
            <person name="Lambert T."/>
            <person name="Walker B."/>
            <person name="Young S.K."/>
            <person name="Zeng Q."/>
            <person name="Gargeya S."/>
            <person name="Fitzgerald M."/>
            <person name="Haas B."/>
            <person name="Abouelleil A."/>
            <person name="Alvarado L."/>
            <person name="Arachchi H.M."/>
            <person name="Berlin A.M."/>
            <person name="Chapman S.B."/>
            <person name="Dewar J."/>
            <person name="Goldberg J."/>
            <person name="Griggs A."/>
            <person name="Gujja S."/>
            <person name="Hansen M."/>
            <person name="Howarth C."/>
            <person name="Imamovic A."/>
            <person name="Larimer J."/>
            <person name="McCowan C."/>
            <person name="Murphy C."/>
            <person name="Neiman D."/>
            <person name="Pearson M."/>
            <person name="Priest M."/>
            <person name="Roberts A."/>
            <person name="Saif S."/>
            <person name="Shea T."/>
            <person name="Sisk P."/>
            <person name="Sykes S."/>
            <person name="Wortman J."/>
            <person name="Nusbaum C."/>
            <person name="Birren B."/>
        </authorList>
    </citation>
    <scope>NUCLEOTIDE SEQUENCE [LARGE SCALE GENOMIC DNA]</scope>
    <source>
        <strain evidence="1 2">90A8</strain>
    </source>
</reference>
<organism evidence="1 2">
    <name type="scientific">[Clostridium] clostridioforme 90A8</name>
    <dbReference type="NCBI Taxonomy" id="999408"/>
    <lineage>
        <taxon>Bacteria</taxon>
        <taxon>Bacillati</taxon>
        <taxon>Bacillota</taxon>
        <taxon>Clostridia</taxon>
        <taxon>Lachnospirales</taxon>
        <taxon>Lachnospiraceae</taxon>
        <taxon>Enterocloster</taxon>
    </lineage>
</organism>
<dbReference type="HOGENOM" id="CLU_1029349_0_0_9"/>
<evidence type="ECO:0000313" key="2">
    <source>
        <dbReference type="Proteomes" id="UP000013085"/>
    </source>
</evidence>
<dbReference type="RefSeq" id="WP_002593038.1">
    <property type="nucleotide sequence ID" value="NZ_KB851001.1"/>
</dbReference>